<dbReference type="AlphaFoldDB" id="A0A382RPG9"/>
<sequence>MAFASVSDIDLRFYSGLALGVAVSSSSILCTAAVVFLLHLRSILPVKQHLALVPVSAKTMIAWIFLLVVLVMIGDQITISLGRPVVPDVIADAYRTAYYVPLFWLAVVVGAPLFEEVFFRGFLFEGFSRSRLGVPGTVLLTTIIWTIIHQQYDPYELSLVFTLGIFLAVARVCTGSLYVPLTLHAIVNFIATIQTMILLSADGR</sequence>
<reference evidence="3" key="1">
    <citation type="submission" date="2018-05" db="EMBL/GenBank/DDBJ databases">
        <authorList>
            <person name="Lanie J.A."/>
            <person name="Ng W.-L."/>
            <person name="Kazmierczak K.M."/>
            <person name="Andrzejewski T.M."/>
            <person name="Davidsen T.M."/>
            <person name="Wayne K.J."/>
            <person name="Tettelin H."/>
            <person name="Glass J.I."/>
            <person name="Rusch D."/>
            <person name="Podicherti R."/>
            <person name="Tsui H.-C.T."/>
            <person name="Winkler M.E."/>
        </authorList>
    </citation>
    <scope>NUCLEOTIDE SEQUENCE</scope>
</reference>
<organism evidence="3">
    <name type="scientific">marine metagenome</name>
    <dbReference type="NCBI Taxonomy" id="408172"/>
    <lineage>
        <taxon>unclassified sequences</taxon>
        <taxon>metagenomes</taxon>
        <taxon>ecological metagenomes</taxon>
    </lineage>
</organism>
<protein>
    <recommendedName>
        <fullName evidence="2">CAAX prenyl protease 2/Lysostaphin resistance protein A-like domain-containing protein</fullName>
    </recommendedName>
</protein>
<evidence type="ECO:0000259" key="2">
    <source>
        <dbReference type="Pfam" id="PF02517"/>
    </source>
</evidence>
<accession>A0A382RPG9</accession>
<keyword evidence="1" id="KW-0812">Transmembrane</keyword>
<dbReference type="GO" id="GO:0080120">
    <property type="term" value="P:CAAX-box protein maturation"/>
    <property type="evidence" value="ECO:0007669"/>
    <property type="project" value="UniProtKB-ARBA"/>
</dbReference>
<feature type="transmembrane region" description="Helical" evidence="1">
    <location>
        <begin position="13"/>
        <end position="38"/>
    </location>
</feature>
<dbReference type="GO" id="GO:0004175">
    <property type="term" value="F:endopeptidase activity"/>
    <property type="evidence" value="ECO:0007669"/>
    <property type="project" value="UniProtKB-ARBA"/>
</dbReference>
<gene>
    <name evidence="3" type="ORF">METZ01_LOCUS352458</name>
</gene>
<proteinExistence type="predicted"/>
<feature type="transmembrane region" description="Helical" evidence="1">
    <location>
        <begin position="98"/>
        <end position="119"/>
    </location>
</feature>
<keyword evidence="1" id="KW-1133">Transmembrane helix</keyword>
<dbReference type="InterPro" id="IPR003675">
    <property type="entry name" value="Rce1/LyrA-like_dom"/>
</dbReference>
<name>A0A382RPG9_9ZZZZ</name>
<feature type="transmembrane region" description="Helical" evidence="1">
    <location>
        <begin position="50"/>
        <end position="73"/>
    </location>
</feature>
<feature type="domain" description="CAAX prenyl protease 2/Lysostaphin resistance protein A-like" evidence="2">
    <location>
        <begin position="101"/>
        <end position="190"/>
    </location>
</feature>
<evidence type="ECO:0000256" key="1">
    <source>
        <dbReference type="SAM" id="Phobius"/>
    </source>
</evidence>
<feature type="transmembrane region" description="Helical" evidence="1">
    <location>
        <begin position="154"/>
        <end position="174"/>
    </location>
</feature>
<evidence type="ECO:0000313" key="3">
    <source>
        <dbReference type="EMBL" id="SVC99604.1"/>
    </source>
</evidence>
<keyword evidence="1" id="KW-0472">Membrane</keyword>
<feature type="transmembrane region" description="Helical" evidence="1">
    <location>
        <begin position="131"/>
        <end position="148"/>
    </location>
</feature>
<dbReference type="EMBL" id="UINC01123254">
    <property type="protein sequence ID" value="SVC99604.1"/>
    <property type="molecule type" value="Genomic_DNA"/>
</dbReference>
<dbReference type="Pfam" id="PF02517">
    <property type="entry name" value="Rce1-like"/>
    <property type="match status" value="1"/>
</dbReference>